<reference evidence="1 2" key="1">
    <citation type="journal article" date="2019" name="Sci. Rep.">
        <title>Orb-weaving spider Araneus ventricosus genome elucidates the spidroin gene catalogue.</title>
        <authorList>
            <person name="Kono N."/>
            <person name="Nakamura H."/>
            <person name="Ohtoshi R."/>
            <person name="Moran D.A.P."/>
            <person name="Shinohara A."/>
            <person name="Yoshida Y."/>
            <person name="Fujiwara M."/>
            <person name="Mori M."/>
            <person name="Tomita M."/>
            <person name="Arakawa K."/>
        </authorList>
    </citation>
    <scope>NUCLEOTIDE SEQUENCE [LARGE SCALE GENOMIC DNA]</scope>
</reference>
<name>A0A4Y2EXI1_ARAVE</name>
<gene>
    <name evidence="1" type="ORF">AVEN_13296_1</name>
</gene>
<protein>
    <submittedName>
        <fullName evidence="1">Uncharacterized protein</fullName>
    </submittedName>
</protein>
<proteinExistence type="predicted"/>
<dbReference type="AlphaFoldDB" id="A0A4Y2EXI1"/>
<keyword evidence="2" id="KW-1185">Reference proteome</keyword>
<evidence type="ECO:0000313" key="2">
    <source>
        <dbReference type="Proteomes" id="UP000499080"/>
    </source>
</evidence>
<accession>A0A4Y2EXI1</accession>
<organism evidence="1 2">
    <name type="scientific">Araneus ventricosus</name>
    <name type="common">Orbweaver spider</name>
    <name type="synonym">Epeira ventricosa</name>
    <dbReference type="NCBI Taxonomy" id="182803"/>
    <lineage>
        <taxon>Eukaryota</taxon>
        <taxon>Metazoa</taxon>
        <taxon>Ecdysozoa</taxon>
        <taxon>Arthropoda</taxon>
        <taxon>Chelicerata</taxon>
        <taxon>Arachnida</taxon>
        <taxon>Araneae</taxon>
        <taxon>Araneomorphae</taxon>
        <taxon>Entelegynae</taxon>
        <taxon>Araneoidea</taxon>
        <taxon>Araneidae</taxon>
        <taxon>Araneus</taxon>
    </lineage>
</organism>
<comment type="caution">
    <text evidence="1">The sequence shown here is derived from an EMBL/GenBank/DDBJ whole genome shotgun (WGS) entry which is preliminary data.</text>
</comment>
<sequence length="137" mass="15410">MVSDNSISGIPDSPYMRGSPASVEWKFGKERRFRFYDRSLSSDFILEARQGASRNLNNNFMIHTSKRVIFGLRDISQKKEWELLEDRSAFNQSRTILGVTSSASSATGDLGLIEEAMKTNDSDLPVNKCLNKPSNDI</sequence>
<evidence type="ECO:0000313" key="1">
    <source>
        <dbReference type="EMBL" id="GBM32928.1"/>
    </source>
</evidence>
<dbReference type="EMBL" id="BGPR01000720">
    <property type="protein sequence ID" value="GBM32928.1"/>
    <property type="molecule type" value="Genomic_DNA"/>
</dbReference>
<dbReference type="Proteomes" id="UP000499080">
    <property type="component" value="Unassembled WGS sequence"/>
</dbReference>